<evidence type="ECO:0000313" key="2">
    <source>
        <dbReference type="Proteomes" id="UP000460298"/>
    </source>
</evidence>
<name>A0A833LZT5_9LEPT</name>
<dbReference type="Gene3D" id="1.25.40.10">
    <property type="entry name" value="Tetratricopeptide repeat domain"/>
    <property type="match status" value="1"/>
</dbReference>
<dbReference type="Proteomes" id="UP000460298">
    <property type="component" value="Unassembled WGS sequence"/>
</dbReference>
<protein>
    <submittedName>
        <fullName evidence="1">Leucine-rich repeat domain-containing protein</fullName>
    </submittedName>
</protein>
<dbReference type="SUPFAM" id="SSF48452">
    <property type="entry name" value="TPR-like"/>
    <property type="match status" value="1"/>
</dbReference>
<organism evidence="1 2">
    <name type="scientific">Leptonema illini</name>
    <dbReference type="NCBI Taxonomy" id="183"/>
    <lineage>
        <taxon>Bacteria</taxon>
        <taxon>Pseudomonadati</taxon>
        <taxon>Spirochaetota</taxon>
        <taxon>Spirochaetia</taxon>
        <taxon>Leptospirales</taxon>
        <taxon>Leptospiraceae</taxon>
        <taxon>Leptonema</taxon>
    </lineage>
</organism>
<accession>A0A833LZT5</accession>
<comment type="caution">
    <text evidence="1">The sequence shown here is derived from an EMBL/GenBank/DDBJ whole genome shotgun (WGS) entry which is preliminary data.</text>
</comment>
<dbReference type="InterPro" id="IPR011990">
    <property type="entry name" value="TPR-like_helical_dom_sf"/>
</dbReference>
<dbReference type="AlphaFoldDB" id="A0A833LZT5"/>
<dbReference type="EMBL" id="WBUI01000025">
    <property type="protein sequence ID" value="KAB2929871.1"/>
    <property type="molecule type" value="Genomic_DNA"/>
</dbReference>
<gene>
    <name evidence="1" type="ORF">F9K24_18395</name>
</gene>
<sequence length="272" mass="31530">MLTVDAIREIPNGSTSVERNRRNSWIELARFFLNQQDLTSAEAACQQGIRMGNRAALTLLCREIYWNRMRSPERVIARLEEEQPRSLREDPLLLSLLGLAYLREGRLQKAETLFHQIYCVTDMDLRRRLLDDLRPFRGYATPEGEAAARILTWFDLSCEQYRKNRSAVDSTAEILHVSDPQSLCLQAVVDRLASEQQSQIRFVDISGTQIRDLTPLAALTNLEELHCYALTEPLGLLALVKMPQLKRIAEHRSLNEWERYRFKKLRSDVVFI</sequence>
<reference evidence="1 2" key="1">
    <citation type="submission" date="2019-10" db="EMBL/GenBank/DDBJ databases">
        <title>Extracellular Electron Transfer in a Candidatus Methanoperedens spp. Enrichment Culture.</title>
        <authorList>
            <person name="Berger S."/>
            <person name="Rangel Shaw D."/>
            <person name="Berben T."/>
            <person name="In 'T Zandt M."/>
            <person name="Frank J."/>
            <person name="Reimann J."/>
            <person name="Jetten M.S.M."/>
            <person name="Welte C.U."/>
        </authorList>
    </citation>
    <scope>NUCLEOTIDE SEQUENCE [LARGE SCALE GENOMIC DNA]</scope>
    <source>
        <strain evidence="1">SB12</strain>
    </source>
</reference>
<evidence type="ECO:0000313" key="1">
    <source>
        <dbReference type="EMBL" id="KAB2929871.1"/>
    </source>
</evidence>
<proteinExistence type="predicted"/>